<organism evidence="1 2">
    <name type="scientific">Candida boidinii</name>
    <name type="common">Yeast</name>
    <dbReference type="NCBI Taxonomy" id="5477"/>
    <lineage>
        <taxon>Eukaryota</taxon>
        <taxon>Fungi</taxon>
        <taxon>Dikarya</taxon>
        <taxon>Ascomycota</taxon>
        <taxon>Saccharomycotina</taxon>
        <taxon>Pichiomycetes</taxon>
        <taxon>Pichiales</taxon>
        <taxon>Pichiaceae</taxon>
        <taxon>Ogataea</taxon>
        <taxon>Ogataea/Candida clade</taxon>
    </lineage>
</organism>
<keyword evidence="2" id="KW-1185">Reference proteome</keyword>
<evidence type="ECO:0000313" key="1">
    <source>
        <dbReference type="EMBL" id="GME94067.1"/>
    </source>
</evidence>
<dbReference type="Proteomes" id="UP001165101">
    <property type="component" value="Unassembled WGS sequence"/>
</dbReference>
<proteinExistence type="predicted"/>
<accession>A0ACB5TST2</accession>
<reference evidence="1" key="1">
    <citation type="submission" date="2023-04" db="EMBL/GenBank/DDBJ databases">
        <title>Candida boidinii NBRC 1967.</title>
        <authorList>
            <person name="Ichikawa N."/>
            <person name="Sato H."/>
            <person name="Tonouchi N."/>
        </authorList>
    </citation>
    <scope>NUCLEOTIDE SEQUENCE</scope>
    <source>
        <strain evidence="1">NBRC 1967</strain>
    </source>
</reference>
<gene>
    <name evidence="1" type="ORF">Cboi01_000337800</name>
</gene>
<dbReference type="EMBL" id="BSXV01001828">
    <property type="protein sequence ID" value="GME94067.1"/>
    <property type="molecule type" value="Genomic_DNA"/>
</dbReference>
<comment type="caution">
    <text evidence="1">The sequence shown here is derived from an EMBL/GenBank/DDBJ whole genome shotgun (WGS) entry which is preliminary data.</text>
</comment>
<protein>
    <submittedName>
        <fullName evidence="1">Unnamed protein product</fullName>
    </submittedName>
</protein>
<sequence length="98" mass="11076">MNNLGRYSINGPPMMGQPGQEQRPLQQGQPQTEPPQILNNQVPPSAVPQPIPQAQQPYRPLNVKDALSYLDQVKLQFQAQTDVYNNFLDIMKDFKSQA</sequence>
<evidence type="ECO:0000313" key="2">
    <source>
        <dbReference type="Proteomes" id="UP001165101"/>
    </source>
</evidence>
<name>A0ACB5TST2_CANBO</name>